<comment type="similarity">
    <text evidence="1">Belongs to the cycloisomerase 2 family.</text>
</comment>
<proteinExistence type="inferred from homology"/>
<dbReference type="Proteomes" id="UP001371218">
    <property type="component" value="Unassembled WGS sequence"/>
</dbReference>
<name>A0ABU9BMK7_9BURK</name>
<evidence type="ECO:0000313" key="5">
    <source>
        <dbReference type="Proteomes" id="UP001371218"/>
    </source>
</evidence>
<keyword evidence="5" id="KW-1185">Reference proteome</keyword>
<dbReference type="EMBL" id="JBBUTG010000005">
    <property type="protein sequence ID" value="MEK8031195.1"/>
    <property type="molecule type" value="Genomic_DNA"/>
</dbReference>
<feature type="signal peptide" evidence="3">
    <location>
        <begin position="1"/>
        <end position="27"/>
    </location>
</feature>
<dbReference type="Pfam" id="PF10282">
    <property type="entry name" value="Lactonase"/>
    <property type="match status" value="2"/>
</dbReference>
<dbReference type="PANTHER" id="PTHR30344">
    <property type="entry name" value="6-PHOSPHOGLUCONOLACTONASE-RELATED"/>
    <property type="match status" value="1"/>
</dbReference>
<dbReference type="Gene3D" id="2.130.10.10">
    <property type="entry name" value="YVTN repeat-like/Quinoprotein amine dehydrogenase"/>
    <property type="match status" value="3"/>
</dbReference>
<keyword evidence="2" id="KW-0313">Glucose metabolism</keyword>
<dbReference type="PANTHER" id="PTHR30344:SF1">
    <property type="entry name" value="6-PHOSPHOGLUCONOLACTONASE"/>
    <property type="match status" value="1"/>
</dbReference>
<dbReference type="InterPro" id="IPR006311">
    <property type="entry name" value="TAT_signal"/>
</dbReference>
<evidence type="ECO:0000256" key="1">
    <source>
        <dbReference type="ARBA" id="ARBA00005564"/>
    </source>
</evidence>
<protein>
    <submittedName>
        <fullName evidence="4">Beta-propeller fold lactonase family protein</fullName>
    </submittedName>
</protein>
<evidence type="ECO:0000256" key="2">
    <source>
        <dbReference type="ARBA" id="ARBA00022526"/>
    </source>
</evidence>
<dbReference type="InterPro" id="IPR011048">
    <property type="entry name" value="Haem_d1_sf"/>
</dbReference>
<feature type="chain" id="PRO_5046788093" evidence="3">
    <location>
        <begin position="28"/>
        <end position="378"/>
    </location>
</feature>
<dbReference type="RefSeq" id="WP_341425573.1">
    <property type="nucleotide sequence ID" value="NZ_JBBUTG010000005.1"/>
</dbReference>
<dbReference type="InterPro" id="IPR019405">
    <property type="entry name" value="Lactonase_7-beta_prop"/>
</dbReference>
<comment type="caution">
    <text evidence="4">The sequence shown here is derived from an EMBL/GenBank/DDBJ whole genome shotgun (WGS) entry which is preliminary data.</text>
</comment>
<accession>A0ABU9BMK7</accession>
<organism evidence="4 5">
    <name type="scientific">Ideonella lacteola</name>
    <dbReference type="NCBI Taxonomy" id="2984193"/>
    <lineage>
        <taxon>Bacteria</taxon>
        <taxon>Pseudomonadati</taxon>
        <taxon>Pseudomonadota</taxon>
        <taxon>Betaproteobacteria</taxon>
        <taxon>Burkholderiales</taxon>
        <taxon>Sphaerotilaceae</taxon>
        <taxon>Ideonella</taxon>
    </lineage>
</organism>
<dbReference type="PROSITE" id="PS51318">
    <property type="entry name" value="TAT"/>
    <property type="match status" value="1"/>
</dbReference>
<keyword evidence="3" id="KW-0732">Signal</keyword>
<sequence>MSINRRHTLATLALAGLTALAAPAAWAAGPITAEGLRSDKVFTSSNDTQGNSLLVYGRTAEGGLALAAQAATGGKGTGAGLGSQGAVTLSRDGRFVFVVNAGDHTVSTFKLAGAGLQLMSTVPSGGTQPISVTEYDGLVFVLNGGGDGNVAGFRNDYGVLKPVPGSQRGLSVAGTAGPAQVGFNADGDALVVTEKATNTLTSYRVNPDGSLRAPQFTASAGQTPFGFAFNARNRLVVTEAVGGAPGASTVSSYRFNEKAPAMPKLVSAAVADFQGAACWVAFTPMGQHAYVTNTASSNVSSYRVAPDGTLTLMQAVAGETGAGSAPIDVAAAWDGKHLYVLNAKTLTISSFKVRYDGSLAAMPMVSGLPAAAVGLAAN</sequence>
<evidence type="ECO:0000313" key="4">
    <source>
        <dbReference type="EMBL" id="MEK8031195.1"/>
    </source>
</evidence>
<keyword evidence="2" id="KW-0119">Carbohydrate metabolism</keyword>
<reference evidence="4 5" key="1">
    <citation type="submission" date="2024-04" db="EMBL/GenBank/DDBJ databases">
        <title>Novel species of the genus Ideonella isolated from streams.</title>
        <authorList>
            <person name="Lu H."/>
        </authorList>
    </citation>
    <scope>NUCLEOTIDE SEQUENCE [LARGE SCALE GENOMIC DNA]</scope>
    <source>
        <strain evidence="4 5">DXS29W</strain>
    </source>
</reference>
<dbReference type="InterPro" id="IPR015943">
    <property type="entry name" value="WD40/YVTN_repeat-like_dom_sf"/>
</dbReference>
<dbReference type="InterPro" id="IPR050282">
    <property type="entry name" value="Cycloisomerase_2"/>
</dbReference>
<dbReference type="SUPFAM" id="SSF51004">
    <property type="entry name" value="C-terminal (heme d1) domain of cytochrome cd1-nitrite reductase"/>
    <property type="match status" value="1"/>
</dbReference>
<gene>
    <name evidence="4" type="ORF">AACH06_10245</name>
</gene>
<evidence type="ECO:0000256" key="3">
    <source>
        <dbReference type="SAM" id="SignalP"/>
    </source>
</evidence>